<protein>
    <recommendedName>
        <fullName evidence="3">4Fe-4S ferredoxin-type domain-containing protein</fullName>
    </recommendedName>
</protein>
<dbReference type="RefSeq" id="WP_111196376.1">
    <property type="nucleotide sequence ID" value="NZ_QKVK01000002.1"/>
</dbReference>
<evidence type="ECO:0008006" key="3">
    <source>
        <dbReference type="Google" id="ProtNLM"/>
    </source>
</evidence>
<proteinExistence type="predicted"/>
<keyword evidence="2" id="KW-1185">Reference proteome</keyword>
<evidence type="ECO:0000313" key="2">
    <source>
        <dbReference type="Proteomes" id="UP000248795"/>
    </source>
</evidence>
<name>A0A2W2BN04_9HYPH</name>
<comment type="caution">
    <text evidence="1">The sequence shown here is derived from an EMBL/GenBank/DDBJ whole genome shotgun (WGS) entry which is preliminary data.</text>
</comment>
<dbReference type="EMBL" id="QKVK01000002">
    <property type="protein sequence ID" value="PZF77629.1"/>
    <property type="molecule type" value="Genomic_DNA"/>
</dbReference>
<sequence length="219" mass="24016">MEHPILTAIRRAGFTPLGWFEPQPDDKIPHGARFVILIGNAGPDMFRRFAHERDPQRDAMDDWTRDVVGSLARDLDATALYPFDMNPPWPFLSWARRGGAGHVSPLGLNIHPTYGLWHAYRAALLFPVAFDLAPQRPGPHPCEACAAKPCLSACPVAAFDGTRYDVPACFAHIATKAGAACMTRGCLARHACPVGQGFAYAPAQAQFHMRAFLKARQEA</sequence>
<dbReference type="AlphaFoldDB" id="A0A2W2BN04"/>
<reference evidence="2" key="1">
    <citation type="submission" date="2018-06" db="EMBL/GenBank/DDBJ databases">
        <title>Aestuariibacter litoralis strain KCTC 52945T.</title>
        <authorList>
            <person name="Li X."/>
            <person name="Salam N."/>
            <person name="Li J.-L."/>
            <person name="Chen Y.-M."/>
            <person name="Yang Z.-W."/>
            <person name="Zhang L.-Y."/>
            <person name="Han M.-X."/>
            <person name="Xiao M."/>
            <person name="Li W.-J."/>
        </authorList>
    </citation>
    <scope>NUCLEOTIDE SEQUENCE [LARGE SCALE GENOMIC DNA]</scope>
    <source>
        <strain evidence="2">KCTC 52945</strain>
    </source>
</reference>
<gene>
    <name evidence="1" type="ORF">DK847_04090</name>
</gene>
<dbReference type="Proteomes" id="UP000248795">
    <property type="component" value="Unassembled WGS sequence"/>
</dbReference>
<evidence type="ECO:0000313" key="1">
    <source>
        <dbReference type="EMBL" id="PZF77629.1"/>
    </source>
</evidence>
<accession>A0A2W2BN04</accession>
<organism evidence="1 2">
    <name type="scientific">Aestuariivirga litoralis</name>
    <dbReference type="NCBI Taxonomy" id="2650924"/>
    <lineage>
        <taxon>Bacteria</taxon>
        <taxon>Pseudomonadati</taxon>
        <taxon>Pseudomonadota</taxon>
        <taxon>Alphaproteobacteria</taxon>
        <taxon>Hyphomicrobiales</taxon>
        <taxon>Aestuariivirgaceae</taxon>
        <taxon>Aestuariivirga</taxon>
    </lineage>
</organism>